<accession>X5L4K8</accession>
<feature type="transmembrane region" description="Helical" evidence="2">
    <location>
        <begin position="74"/>
        <end position="100"/>
    </location>
</feature>
<evidence type="ECO:0000256" key="2">
    <source>
        <dbReference type="SAM" id="Phobius"/>
    </source>
</evidence>
<keyword evidence="2" id="KW-0812">Transmembrane</keyword>
<keyword evidence="2" id="KW-1133">Transmembrane helix</keyword>
<dbReference type="RefSeq" id="YP_009031785.1">
    <property type="nucleotide sequence ID" value="NC_024140.1"/>
</dbReference>
<sequence>MSGTCSGQLSGSLQSTSYSTSPSKTKESVMTIVQLLAIIAVLLLVVPTVLGFLRMLVWAAETWVRCETGRGNRGTAAVATVLYGVATWVCTYLFFVVGAYL</sequence>
<dbReference type="Proteomes" id="UP000019788">
    <property type="component" value="Segment"/>
</dbReference>
<evidence type="ECO:0000256" key="1">
    <source>
        <dbReference type="SAM" id="MobiDB-lite"/>
    </source>
</evidence>
<feature type="compositionally biased region" description="Low complexity" evidence="1">
    <location>
        <begin position="1"/>
        <end position="23"/>
    </location>
</feature>
<keyword evidence="4" id="KW-1185">Reference proteome</keyword>
<dbReference type="KEGG" id="vg:19487134"/>
<dbReference type="GeneID" id="19487134"/>
<gene>
    <name evidence="3" type="primary">ORF08</name>
</gene>
<organism evidence="3 4">
    <name type="scientific">Pseudomonas phage vB_PaeP_C2-10_Ab09</name>
    <dbReference type="NCBI Taxonomy" id="1476391"/>
    <lineage>
        <taxon>Viruses</taxon>
        <taxon>Duplodnaviria</taxon>
        <taxon>Heunggongvirae</taxon>
        <taxon>Uroviricota</taxon>
        <taxon>Caudoviricetes</taxon>
        <taxon>Schitoviridae</taxon>
        <taxon>Migulavirinae</taxon>
        <taxon>Litunavirus</taxon>
        <taxon>Litunavirus Ab09</taxon>
    </lineage>
</organism>
<protein>
    <submittedName>
        <fullName evidence="3">Uncharacterized protein</fullName>
    </submittedName>
</protein>
<feature type="transmembrane region" description="Helical" evidence="2">
    <location>
        <begin position="32"/>
        <end position="53"/>
    </location>
</feature>
<name>X5L4K8_9CAUD</name>
<evidence type="ECO:0000313" key="3">
    <source>
        <dbReference type="EMBL" id="CDN96821.1"/>
    </source>
</evidence>
<dbReference type="EMBL" id="HG962375">
    <property type="protein sequence ID" value="CDN96821.1"/>
    <property type="molecule type" value="Genomic_DNA"/>
</dbReference>
<evidence type="ECO:0000313" key="4">
    <source>
        <dbReference type="Proteomes" id="UP000019788"/>
    </source>
</evidence>
<proteinExistence type="predicted"/>
<reference evidence="4" key="1">
    <citation type="journal article" date="2015" name="PLoS ONE">
        <title>Investigation of a Large Collection of Pseudomonas aeruginosa Bacteriophages Collected from a Single Environmental Source in Abidjan, Cote d'Ivoire.</title>
        <authorList>
            <person name="Essoh C."/>
            <person name="Latino L."/>
            <person name="Midoux C."/>
            <person name="Blouin Y."/>
            <person name="Loukou G."/>
            <person name="Nguetta S.P."/>
            <person name="Lathro S."/>
            <person name="Cablanmian A."/>
            <person name="Kouassi A.K."/>
            <person name="Vergnaud G."/>
            <person name="Pourcel C."/>
        </authorList>
    </citation>
    <scope>NUCLEOTIDE SEQUENCE [LARGE SCALE GENOMIC DNA]</scope>
</reference>
<feature type="region of interest" description="Disordered" evidence="1">
    <location>
        <begin position="1"/>
        <end position="24"/>
    </location>
</feature>
<keyword evidence="2" id="KW-0472">Membrane</keyword>